<dbReference type="Gene3D" id="3.40.50.1820">
    <property type="entry name" value="alpha/beta hydrolase"/>
    <property type="match status" value="2"/>
</dbReference>
<proteinExistence type="inferred from homology"/>
<feature type="domain" description="AB hydrolase-1" evidence="3">
    <location>
        <begin position="13"/>
        <end position="191"/>
    </location>
</feature>
<gene>
    <name evidence="4" type="ORF">FHW37_10857</name>
</gene>
<dbReference type="EMBL" id="VIWP01000008">
    <property type="protein sequence ID" value="TWF49387.1"/>
    <property type="molecule type" value="Genomic_DNA"/>
</dbReference>
<protein>
    <submittedName>
        <fullName evidence="4">Serine aminopeptidase S33 family</fullName>
    </submittedName>
</protein>
<dbReference type="AlphaFoldDB" id="A0A561QG99"/>
<organism evidence="4 5">
    <name type="scientific">Neorhizobium alkalisoli</name>
    <dbReference type="NCBI Taxonomy" id="528178"/>
    <lineage>
        <taxon>Bacteria</taxon>
        <taxon>Pseudomonadati</taxon>
        <taxon>Pseudomonadota</taxon>
        <taxon>Alphaproteobacteria</taxon>
        <taxon>Hyphomicrobiales</taxon>
        <taxon>Rhizobiaceae</taxon>
        <taxon>Rhizobium/Agrobacterium group</taxon>
        <taxon>Neorhizobium</taxon>
    </lineage>
</organism>
<dbReference type="InterPro" id="IPR022742">
    <property type="entry name" value="Hydrolase_4"/>
</dbReference>
<dbReference type="Proteomes" id="UP000320653">
    <property type="component" value="Unassembled WGS sequence"/>
</dbReference>
<evidence type="ECO:0000256" key="1">
    <source>
        <dbReference type="ARBA" id="ARBA00038115"/>
    </source>
</evidence>
<dbReference type="PANTHER" id="PTHR22946">
    <property type="entry name" value="DIENELACTONE HYDROLASE DOMAIN-CONTAINING PROTEIN-RELATED"/>
    <property type="match status" value="1"/>
</dbReference>
<keyword evidence="4" id="KW-0645">Protease</keyword>
<comment type="similarity">
    <text evidence="1">Belongs to the AB hydrolase superfamily. FUS2 hydrolase family.</text>
</comment>
<dbReference type="Pfam" id="PF12697">
    <property type="entry name" value="Abhydrolase_6"/>
    <property type="match status" value="1"/>
</dbReference>
<feature type="domain" description="Serine aminopeptidase S33" evidence="2">
    <location>
        <begin position="278"/>
        <end position="386"/>
    </location>
</feature>
<dbReference type="RefSeq" id="WP_246690911.1">
    <property type="nucleotide sequence ID" value="NZ_VIWP01000008.1"/>
</dbReference>
<dbReference type="InterPro" id="IPR029058">
    <property type="entry name" value="AB_hydrolase_fold"/>
</dbReference>
<name>A0A561QG99_9HYPH</name>
<dbReference type="GO" id="GO:0004177">
    <property type="term" value="F:aminopeptidase activity"/>
    <property type="evidence" value="ECO:0007669"/>
    <property type="project" value="UniProtKB-KW"/>
</dbReference>
<keyword evidence="4" id="KW-0031">Aminopeptidase</keyword>
<keyword evidence="4" id="KW-0378">Hydrolase</keyword>
<evidence type="ECO:0000313" key="5">
    <source>
        <dbReference type="Proteomes" id="UP000320653"/>
    </source>
</evidence>
<keyword evidence="5" id="KW-1185">Reference proteome</keyword>
<reference evidence="4 5" key="1">
    <citation type="submission" date="2019-06" db="EMBL/GenBank/DDBJ databases">
        <title>Sorghum-associated microbial communities from plants grown in Nebraska, USA.</title>
        <authorList>
            <person name="Schachtman D."/>
        </authorList>
    </citation>
    <scope>NUCLEOTIDE SEQUENCE [LARGE SCALE GENOMIC DNA]</scope>
    <source>
        <strain evidence="4 5">1225</strain>
    </source>
</reference>
<comment type="caution">
    <text evidence="4">The sequence shown here is derived from an EMBL/GenBank/DDBJ whole genome shotgun (WGS) entry which is preliminary data.</text>
</comment>
<evidence type="ECO:0000313" key="4">
    <source>
        <dbReference type="EMBL" id="TWF49387.1"/>
    </source>
</evidence>
<dbReference type="InterPro" id="IPR000073">
    <property type="entry name" value="AB_hydrolase_1"/>
</dbReference>
<sequence>MLPAWGFEEFTIRRGWGRFADMLADVGYTCLRFDWPGSGDSLGDVETTVSFSQWKEAFVAAADLLKTNYKIEKLVLVGHGVGGLLAPHFGCALSASAMVLMAPQNEGRTGLRELDLSGKLIGTYLKLAEQSSDDVINIAGHSIAKSLAQEIAALRLGEEHFLHDLPVLTVARAETRSAIDWPHRLRKIGFAVTEFDYAGYDEFAGYKQASIAPIRDFERVRDWLLETVAPGDAVSGAEAAPTAQGLEGEGFRESALVFGQNDRLFGVLCRSVARPSRAAVILVNSGDTYHIGWGRMHVAFARSLARMGIASFRIDTSGIGDSQSTGKPLYYDDAQVQDILEAVQALEGLNLGPMIVGGLCSGGYASIQTALCDPRIQGIVAINPVRLAIDPEETFEQIMNAGTSSIAAYRRRILSAKLFKDVLFGRVSVLSIMSKIRQIAGARYVGFTLRNRLRTKARQQAEALSQRGVTSIHVFAEGDAGLDELARLFGKREPVDYDHAAVRIISDTEHNMTAPHARDAILQAIVDVSLGNQRDAVSKHSVPA</sequence>
<dbReference type="Pfam" id="PF12146">
    <property type="entry name" value="Hydrolase_4"/>
    <property type="match status" value="1"/>
</dbReference>
<dbReference type="InterPro" id="IPR050261">
    <property type="entry name" value="FrsA_esterase"/>
</dbReference>
<evidence type="ECO:0000259" key="2">
    <source>
        <dbReference type="Pfam" id="PF12146"/>
    </source>
</evidence>
<dbReference type="SUPFAM" id="SSF53474">
    <property type="entry name" value="alpha/beta-Hydrolases"/>
    <property type="match status" value="2"/>
</dbReference>
<accession>A0A561QG99</accession>
<evidence type="ECO:0000259" key="3">
    <source>
        <dbReference type="Pfam" id="PF12697"/>
    </source>
</evidence>